<evidence type="ECO:0000313" key="2">
    <source>
        <dbReference type="EMBL" id="JAH56188.1"/>
    </source>
</evidence>
<keyword evidence="1" id="KW-0732">Signal</keyword>
<proteinExistence type="predicted"/>
<reference evidence="2" key="2">
    <citation type="journal article" date="2015" name="Fish Shellfish Immunol.">
        <title>Early steps in the European eel (Anguilla anguilla)-Vibrio vulnificus interaction in the gills: Role of the RtxA13 toxin.</title>
        <authorList>
            <person name="Callol A."/>
            <person name="Pajuelo D."/>
            <person name="Ebbesson L."/>
            <person name="Teles M."/>
            <person name="MacKenzie S."/>
            <person name="Amaro C."/>
        </authorList>
    </citation>
    <scope>NUCLEOTIDE SEQUENCE</scope>
</reference>
<organism evidence="2">
    <name type="scientific">Anguilla anguilla</name>
    <name type="common">European freshwater eel</name>
    <name type="synonym">Muraena anguilla</name>
    <dbReference type="NCBI Taxonomy" id="7936"/>
    <lineage>
        <taxon>Eukaryota</taxon>
        <taxon>Metazoa</taxon>
        <taxon>Chordata</taxon>
        <taxon>Craniata</taxon>
        <taxon>Vertebrata</taxon>
        <taxon>Euteleostomi</taxon>
        <taxon>Actinopterygii</taxon>
        <taxon>Neopterygii</taxon>
        <taxon>Teleostei</taxon>
        <taxon>Anguilliformes</taxon>
        <taxon>Anguillidae</taxon>
        <taxon>Anguilla</taxon>
    </lineage>
</organism>
<feature type="signal peptide" evidence="1">
    <location>
        <begin position="1"/>
        <end position="18"/>
    </location>
</feature>
<reference evidence="2" key="1">
    <citation type="submission" date="2014-11" db="EMBL/GenBank/DDBJ databases">
        <authorList>
            <person name="Amaro Gonzalez C."/>
        </authorList>
    </citation>
    <scope>NUCLEOTIDE SEQUENCE</scope>
</reference>
<accession>A0A0E9TTW9</accession>
<name>A0A0E9TTW9_ANGAN</name>
<evidence type="ECO:0000256" key="1">
    <source>
        <dbReference type="SAM" id="SignalP"/>
    </source>
</evidence>
<sequence length="60" mass="6680">MFLFPLTTSLGIISLLLSQLSSWDLQKLSSVKGVHLDQHQTAWHSKALMFSLPDGSSHSR</sequence>
<protein>
    <submittedName>
        <fullName evidence="2">Uncharacterized protein</fullName>
    </submittedName>
</protein>
<feature type="chain" id="PRO_5002433211" evidence="1">
    <location>
        <begin position="19"/>
        <end position="60"/>
    </location>
</feature>
<dbReference type="EMBL" id="GBXM01052389">
    <property type="protein sequence ID" value="JAH56188.1"/>
    <property type="molecule type" value="Transcribed_RNA"/>
</dbReference>
<dbReference type="AlphaFoldDB" id="A0A0E9TTW9"/>